<keyword evidence="2" id="KW-1185">Reference proteome</keyword>
<sequence length="75" mass="8805">MSKSAQQRWSDHRDRILENIGSRKIARVEIPGWQPVSFDEGMRWLQATHYEGFKADHNLLANGEALILQLRSWEE</sequence>
<dbReference type="PATRIC" id="fig|48936.3.peg.3273"/>
<protein>
    <submittedName>
        <fullName evidence="1">Uncharacterized protein</fullName>
    </submittedName>
</protein>
<dbReference type="STRING" id="48936.NJ75_03255"/>
<evidence type="ECO:0000313" key="2">
    <source>
        <dbReference type="Proteomes" id="UP000031338"/>
    </source>
</evidence>
<accession>A0A0B8ZDT7</accession>
<proteinExistence type="predicted"/>
<dbReference type="AlphaFoldDB" id="A0A0B8ZDT7"/>
<dbReference type="Proteomes" id="UP000031338">
    <property type="component" value="Unassembled WGS sequence"/>
</dbReference>
<dbReference type="EMBL" id="JRVC01000017">
    <property type="protein sequence ID" value="KHS44386.1"/>
    <property type="molecule type" value="Genomic_DNA"/>
</dbReference>
<dbReference type="RefSeq" id="WP_039336270.1">
    <property type="nucleotide sequence ID" value="NZ_JRVC01000017.1"/>
</dbReference>
<comment type="caution">
    <text evidence="1">The sequence shown here is derived from an EMBL/GenBank/DDBJ whole genome shotgun (WGS) entry which is preliminary data.</text>
</comment>
<reference evidence="1 2" key="1">
    <citation type="submission" date="2014-10" db="EMBL/GenBank/DDBJ databases">
        <title>Draft genome sequence of Novosphingobium subterraneum DSM 12447.</title>
        <authorList>
            <person name="Gan H.M."/>
            <person name="Gan H.Y."/>
            <person name="Savka M.A."/>
        </authorList>
    </citation>
    <scope>NUCLEOTIDE SEQUENCE [LARGE SCALE GENOMIC DNA]</scope>
    <source>
        <strain evidence="1 2">DSM 12447</strain>
    </source>
</reference>
<gene>
    <name evidence="1" type="ORF">NJ75_03255</name>
</gene>
<name>A0A0B8ZDT7_9SPHN</name>
<evidence type="ECO:0000313" key="1">
    <source>
        <dbReference type="EMBL" id="KHS44386.1"/>
    </source>
</evidence>
<organism evidence="1 2">
    <name type="scientific">Novosphingobium subterraneum</name>
    <dbReference type="NCBI Taxonomy" id="48936"/>
    <lineage>
        <taxon>Bacteria</taxon>
        <taxon>Pseudomonadati</taxon>
        <taxon>Pseudomonadota</taxon>
        <taxon>Alphaproteobacteria</taxon>
        <taxon>Sphingomonadales</taxon>
        <taxon>Sphingomonadaceae</taxon>
        <taxon>Novosphingobium</taxon>
    </lineage>
</organism>